<dbReference type="AlphaFoldDB" id="A0A9P8TDI0"/>
<feature type="domain" description="T-SNARE coiled-coil homology" evidence="2">
    <location>
        <begin position="5"/>
        <end position="67"/>
    </location>
</feature>
<protein>
    <recommendedName>
        <fullName evidence="2">t-SNARE coiled-coil homology domain-containing protein</fullName>
    </recommendedName>
</protein>
<accession>A0A9P8TDI0</accession>
<reference evidence="3" key="2">
    <citation type="submission" date="2021-01" db="EMBL/GenBank/DDBJ databases">
        <authorList>
            <person name="Schikora-Tamarit M.A."/>
        </authorList>
    </citation>
    <scope>NUCLEOTIDE SEQUENCE</scope>
    <source>
        <strain evidence="3">CBS2887</strain>
    </source>
</reference>
<keyword evidence="1" id="KW-0812">Transmembrane</keyword>
<dbReference type="InterPro" id="IPR000727">
    <property type="entry name" value="T_SNARE_dom"/>
</dbReference>
<dbReference type="EMBL" id="JAEUBG010005469">
    <property type="protein sequence ID" value="KAH3674749.1"/>
    <property type="molecule type" value="Genomic_DNA"/>
</dbReference>
<name>A0A9P8TDI0_WICPI</name>
<sequence length="96" mass="11156">MSRYAQVEQDNNAQFEQLSQKLSVFRQVSQQVQDISNEDHGLIDSLNDHMSNLFDSIKKTGANLTNVMNNNRFGTWRFVGIALLAFFILYTLWRLI</sequence>
<organism evidence="3 4">
    <name type="scientific">Wickerhamomyces pijperi</name>
    <name type="common">Yeast</name>
    <name type="synonym">Pichia pijperi</name>
    <dbReference type="NCBI Taxonomy" id="599730"/>
    <lineage>
        <taxon>Eukaryota</taxon>
        <taxon>Fungi</taxon>
        <taxon>Dikarya</taxon>
        <taxon>Ascomycota</taxon>
        <taxon>Saccharomycotina</taxon>
        <taxon>Saccharomycetes</taxon>
        <taxon>Phaffomycetales</taxon>
        <taxon>Wickerhamomycetaceae</taxon>
        <taxon>Wickerhamomyces</taxon>
    </lineage>
</organism>
<keyword evidence="1" id="KW-1133">Transmembrane helix</keyword>
<keyword evidence="4" id="KW-1185">Reference proteome</keyword>
<feature type="transmembrane region" description="Helical" evidence="1">
    <location>
        <begin position="74"/>
        <end position="93"/>
    </location>
</feature>
<comment type="caution">
    <text evidence="3">The sequence shown here is derived from an EMBL/GenBank/DDBJ whole genome shotgun (WGS) entry which is preliminary data.</text>
</comment>
<proteinExistence type="predicted"/>
<reference evidence="3" key="1">
    <citation type="journal article" date="2021" name="Open Biol.">
        <title>Shared evolutionary footprints suggest mitochondrial oxidative damage underlies multiple complex I losses in fungi.</title>
        <authorList>
            <person name="Schikora-Tamarit M.A."/>
            <person name="Marcet-Houben M."/>
            <person name="Nosek J."/>
            <person name="Gabaldon T."/>
        </authorList>
    </citation>
    <scope>NUCLEOTIDE SEQUENCE</scope>
    <source>
        <strain evidence="3">CBS2887</strain>
    </source>
</reference>
<keyword evidence="1" id="KW-0472">Membrane</keyword>
<dbReference type="OrthoDB" id="3063237at2759"/>
<dbReference type="Proteomes" id="UP000774326">
    <property type="component" value="Unassembled WGS sequence"/>
</dbReference>
<evidence type="ECO:0000256" key="1">
    <source>
        <dbReference type="SAM" id="Phobius"/>
    </source>
</evidence>
<evidence type="ECO:0000313" key="4">
    <source>
        <dbReference type="Proteomes" id="UP000774326"/>
    </source>
</evidence>
<evidence type="ECO:0000259" key="2">
    <source>
        <dbReference type="PROSITE" id="PS50192"/>
    </source>
</evidence>
<evidence type="ECO:0000313" key="3">
    <source>
        <dbReference type="EMBL" id="KAH3674749.1"/>
    </source>
</evidence>
<dbReference type="PROSITE" id="PS50192">
    <property type="entry name" value="T_SNARE"/>
    <property type="match status" value="1"/>
</dbReference>
<gene>
    <name evidence="3" type="ORF">WICPIJ_009481</name>
</gene>